<keyword evidence="5" id="KW-1185">Reference proteome</keyword>
<dbReference type="Gene3D" id="3.40.50.2020">
    <property type="match status" value="1"/>
</dbReference>
<dbReference type="RefSeq" id="WP_166233347.1">
    <property type="nucleotide sequence ID" value="NZ_CP049865.1"/>
</dbReference>
<evidence type="ECO:0000256" key="1">
    <source>
        <dbReference type="ARBA" id="ARBA00022676"/>
    </source>
</evidence>
<dbReference type="InterPro" id="IPR000836">
    <property type="entry name" value="PRTase_dom"/>
</dbReference>
<sequence length="164" mass="18489">MGDAAREVLTWDRFGEAARDLARQVVDSGYRPDVVLSITRGGLLPAGAIAYALDHKNIHIINVEFYTGVDQRLPQPIFLPPLPSTNYLDDRTVLIIDDVADTGETLRMVRDFCDEHASESRTAVLYEKPRSVIACDYVWKQTDEWIAFPWSSLPPLTTPTRLDN</sequence>
<dbReference type="InterPro" id="IPR029057">
    <property type="entry name" value="PRTase-like"/>
</dbReference>
<name>A0A6G7Y6M1_9ACTN</name>
<dbReference type="EMBL" id="CP049865">
    <property type="protein sequence ID" value="QIK72271.1"/>
    <property type="molecule type" value="Genomic_DNA"/>
</dbReference>
<accession>A0A6G7Y6M1</accession>
<evidence type="ECO:0000313" key="4">
    <source>
        <dbReference type="EMBL" id="QIK72271.1"/>
    </source>
</evidence>
<evidence type="ECO:0000256" key="2">
    <source>
        <dbReference type="ARBA" id="ARBA00022679"/>
    </source>
</evidence>
<dbReference type="KEGG" id="prv:G7070_08325"/>
<dbReference type="PANTHER" id="PTHR43363:SF1">
    <property type="entry name" value="HYPOXANTHINE-GUANINE PHOSPHORIBOSYLTRANSFERASE"/>
    <property type="match status" value="1"/>
</dbReference>
<dbReference type="Pfam" id="PF00156">
    <property type="entry name" value="Pribosyltran"/>
    <property type="match status" value="1"/>
</dbReference>
<organism evidence="4 5">
    <name type="scientific">Propioniciclava coleopterorum</name>
    <dbReference type="NCBI Taxonomy" id="2714937"/>
    <lineage>
        <taxon>Bacteria</taxon>
        <taxon>Bacillati</taxon>
        <taxon>Actinomycetota</taxon>
        <taxon>Actinomycetes</taxon>
        <taxon>Propionibacteriales</taxon>
        <taxon>Propionibacteriaceae</taxon>
        <taxon>Propioniciclava</taxon>
    </lineage>
</organism>
<reference evidence="4 5" key="1">
    <citation type="submission" date="2020-03" db="EMBL/GenBank/DDBJ databases">
        <title>Propioniciclava sp. nov., isolated from Hydrophilus acuminatus.</title>
        <authorList>
            <person name="Hyun D.-W."/>
            <person name="Bae J.-W."/>
        </authorList>
    </citation>
    <scope>NUCLEOTIDE SEQUENCE [LARGE SCALE GENOMIC DNA]</scope>
    <source>
        <strain evidence="4 5">HDW11</strain>
    </source>
</reference>
<dbReference type="PANTHER" id="PTHR43363">
    <property type="entry name" value="HYPOXANTHINE PHOSPHORIBOSYLTRANSFERASE"/>
    <property type="match status" value="1"/>
</dbReference>
<keyword evidence="2 4" id="KW-0808">Transferase</keyword>
<dbReference type="CDD" id="cd06223">
    <property type="entry name" value="PRTases_typeI"/>
    <property type="match status" value="1"/>
</dbReference>
<proteinExistence type="predicted"/>
<protein>
    <submittedName>
        <fullName evidence="4">Phosphoribosyltransferase</fullName>
    </submittedName>
</protein>
<gene>
    <name evidence="4" type="ORF">G7070_08325</name>
</gene>
<feature type="domain" description="Phosphoribosyltransferase" evidence="3">
    <location>
        <begin position="7"/>
        <end position="151"/>
    </location>
</feature>
<evidence type="ECO:0000313" key="5">
    <source>
        <dbReference type="Proteomes" id="UP000501058"/>
    </source>
</evidence>
<keyword evidence="1 4" id="KW-0328">Glycosyltransferase</keyword>
<evidence type="ECO:0000259" key="3">
    <source>
        <dbReference type="Pfam" id="PF00156"/>
    </source>
</evidence>
<dbReference type="AlphaFoldDB" id="A0A6G7Y6M1"/>
<dbReference type="SUPFAM" id="SSF53271">
    <property type="entry name" value="PRTase-like"/>
    <property type="match status" value="1"/>
</dbReference>
<dbReference type="Proteomes" id="UP000501058">
    <property type="component" value="Chromosome"/>
</dbReference>
<dbReference type="GO" id="GO:0016757">
    <property type="term" value="F:glycosyltransferase activity"/>
    <property type="evidence" value="ECO:0007669"/>
    <property type="project" value="UniProtKB-KW"/>
</dbReference>